<dbReference type="RefSeq" id="WP_198677985.1">
    <property type="nucleotide sequence ID" value="NZ_PIQB01000001.1"/>
</dbReference>
<dbReference type="Proteomes" id="UP000194450">
    <property type="component" value="Unassembled WGS sequence"/>
</dbReference>
<organism evidence="1 2">
    <name type="scientific">Pseudidiomarina planktonica</name>
    <dbReference type="NCBI Taxonomy" id="1323738"/>
    <lineage>
        <taxon>Bacteria</taxon>
        <taxon>Pseudomonadati</taxon>
        <taxon>Pseudomonadota</taxon>
        <taxon>Gammaproteobacteria</taxon>
        <taxon>Alteromonadales</taxon>
        <taxon>Idiomarinaceae</taxon>
        <taxon>Pseudidiomarina</taxon>
    </lineage>
</organism>
<name>A0A1Y6ENE1_9GAMM</name>
<protein>
    <submittedName>
        <fullName evidence="1">Uncharacterized protein</fullName>
    </submittedName>
</protein>
<keyword evidence="2" id="KW-1185">Reference proteome</keyword>
<accession>A0A1Y6ENE1</accession>
<gene>
    <name evidence="1" type="ORF">SAMN06297229_0959</name>
</gene>
<proteinExistence type="predicted"/>
<dbReference type="AlphaFoldDB" id="A0A1Y6ENE1"/>
<sequence length="72" mass="8397">MRAKIRNTKAENQKGQASTEAMLLLLFTVALWFSPGMTGADNLWVQLTELIHGWLRFYQWVWQHHFILPGVV</sequence>
<evidence type="ECO:0000313" key="1">
    <source>
        <dbReference type="EMBL" id="SMQ64087.1"/>
    </source>
</evidence>
<dbReference type="EMBL" id="FXWH01000001">
    <property type="protein sequence ID" value="SMQ64087.1"/>
    <property type="molecule type" value="Genomic_DNA"/>
</dbReference>
<evidence type="ECO:0000313" key="2">
    <source>
        <dbReference type="Proteomes" id="UP000194450"/>
    </source>
</evidence>
<reference evidence="2" key="1">
    <citation type="submission" date="2017-04" db="EMBL/GenBank/DDBJ databases">
        <authorList>
            <person name="Varghese N."/>
            <person name="Submissions S."/>
        </authorList>
    </citation>
    <scope>NUCLEOTIDE SEQUENCE [LARGE SCALE GENOMIC DNA]</scope>
</reference>